<gene>
    <name evidence="2" type="ORF">GKIL_3688</name>
</gene>
<name>U5QQN9_GLOK1</name>
<organism evidence="2 3">
    <name type="scientific">Gloeobacter kilaueensis (strain ATCC BAA-2537 / CCAP 1431/1 / ULC 316 / JS1)</name>
    <dbReference type="NCBI Taxonomy" id="1183438"/>
    <lineage>
        <taxon>Bacteria</taxon>
        <taxon>Bacillati</taxon>
        <taxon>Cyanobacteriota</taxon>
        <taxon>Cyanophyceae</taxon>
        <taxon>Gloeobacterales</taxon>
        <taxon>Gloeobacteraceae</taxon>
        <taxon>Gloeobacter</taxon>
    </lineage>
</organism>
<evidence type="ECO:0000256" key="1">
    <source>
        <dbReference type="SAM" id="Phobius"/>
    </source>
</evidence>
<dbReference type="OrthoDB" id="467509at2"/>
<keyword evidence="1" id="KW-0472">Membrane</keyword>
<evidence type="ECO:0000313" key="2">
    <source>
        <dbReference type="EMBL" id="AGY59934.1"/>
    </source>
</evidence>
<dbReference type="KEGG" id="glj:GKIL_3688"/>
<evidence type="ECO:0000313" key="3">
    <source>
        <dbReference type="Proteomes" id="UP000017396"/>
    </source>
</evidence>
<dbReference type="AlphaFoldDB" id="U5QQN9"/>
<dbReference type="Pfam" id="PF11947">
    <property type="entry name" value="DUF3464"/>
    <property type="match status" value="1"/>
</dbReference>
<keyword evidence="1" id="KW-0812">Transmembrane</keyword>
<accession>U5QQN9</accession>
<dbReference type="HOGENOM" id="CLU_099250_1_0_3"/>
<dbReference type="PANTHER" id="PTHR34575">
    <property type="entry name" value="PROTEIN PAM68, CHLOROPLASTIC"/>
    <property type="match status" value="1"/>
</dbReference>
<dbReference type="InterPro" id="IPR021855">
    <property type="entry name" value="PAM68-like"/>
</dbReference>
<dbReference type="eggNOG" id="ENOG50314X7">
    <property type="taxonomic scope" value="Bacteria"/>
</dbReference>
<keyword evidence="3" id="KW-1185">Reference proteome</keyword>
<dbReference type="Proteomes" id="UP000017396">
    <property type="component" value="Chromosome"/>
</dbReference>
<dbReference type="PANTHER" id="PTHR34575:SF1">
    <property type="entry name" value="PROTEIN PAM68, CHLOROPLASTIC"/>
    <property type="match status" value="1"/>
</dbReference>
<dbReference type="STRING" id="1183438.GKIL_3688"/>
<feature type="transmembrane region" description="Helical" evidence="1">
    <location>
        <begin position="77"/>
        <end position="102"/>
    </location>
</feature>
<dbReference type="RefSeq" id="WP_023175251.1">
    <property type="nucleotide sequence ID" value="NC_022600.1"/>
</dbReference>
<sequence>MGRKSRTKREAALAGKTPAPVTPLIKNTGTGKDKLIIPKEINGRFLARILMFSGLPFALALLTEVIGATLIRSGLPVPNVVVLLVNLLFFGISVLGITYAILSTSWDPAVKGSLLGIKEFKQNGKRILSALQDEGQKRRMEQKS</sequence>
<protein>
    <submittedName>
        <fullName evidence="2">Uncharacterized protein</fullName>
    </submittedName>
</protein>
<feature type="transmembrane region" description="Helical" evidence="1">
    <location>
        <begin position="49"/>
        <end position="71"/>
    </location>
</feature>
<dbReference type="EMBL" id="CP003587">
    <property type="protein sequence ID" value="AGY59934.1"/>
    <property type="molecule type" value="Genomic_DNA"/>
</dbReference>
<proteinExistence type="predicted"/>
<keyword evidence="1" id="KW-1133">Transmembrane helix</keyword>
<reference evidence="2 3" key="1">
    <citation type="journal article" date="2013" name="PLoS ONE">
        <title>Cultivation and Complete Genome Sequencing of Gloeobacter kilaueensis sp. nov., from a Lava Cave in Kilauea Caldera, Hawai'i.</title>
        <authorList>
            <person name="Saw J.H."/>
            <person name="Schatz M."/>
            <person name="Brown M.V."/>
            <person name="Kunkel D.D."/>
            <person name="Foster J.S."/>
            <person name="Shick H."/>
            <person name="Christensen S."/>
            <person name="Hou S."/>
            <person name="Wan X."/>
            <person name="Donachie S.P."/>
        </authorList>
    </citation>
    <scope>NUCLEOTIDE SEQUENCE [LARGE SCALE GENOMIC DNA]</scope>
    <source>
        <strain evidence="3">JS</strain>
    </source>
</reference>